<dbReference type="GO" id="GO:0016020">
    <property type="term" value="C:membrane"/>
    <property type="evidence" value="ECO:0007669"/>
    <property type="project" value="UniProtKB-SubCell"/>
</dbReference>
<evidence type="ECO:0000256" key="7">
    <source>
        <dbReference type="ARBA" id="ARBA00023004"/>
    </source>
</evidence>
<comment type="pathway">
    <text evidence="11">Porphyrin-containing compound metabolism.</text>
</comment>
<feature type="transmembrane region" description="Helical" evidence="12">
    <location>
        <begin position="275"/>
        <end position="295"/>
    </location>
</feature>
<keyword evidence="4" id="KW-0479">Metal-binding</keyword>
<evidence type="ECO:0000256" key="6">
    <source>
        <dbReference type="ARBA" id="ARBA00023002"/>
    </source>
</evidence>
<evidence type="ECO:0000256" key="2">
    <source>
        <dbReference type="ARBA" id="ARBA00022475"/>
    </source>
</evidence>
<evidence type="ECO:0000256" key="12">
    <source>
        <dbReference type="SAM" id="Phobius"/>
    </source>
</evidence>
<dbReference type="Proteomes" id="UP000595663">
    <property type="component" value="Chromosome"/>
</dbReference>
<keyword evidence="8" id="KW-0350">Heme biosynthesis</keyword>
<keyword evidence="2" id="KW-1003">Cell membrane</keyword>
<organism evidence="13 14">
    <name type="scientific">Amphritea japonica ATCC BAA-1530</name>
    <dbReference type="NCBI Taxonomy" id="1278309"/>
    <lineage>
        <taxon>Bacteria</taxon>
        <taxon>Pseudomonadati</taxon>
        <taxon>Pseudomonadota</taxon>
        <taxon>Gammaproteobacteria</taxon>
        <taxon>Oceanospirillales</taxon>
        <taxon>Oceanospirillaceae</taxon>
        <taxon>Amphritea</taxon>
    </lineage>
</organism>
<evidence type="ECO:0000256" key="5">
    <source>
        <dbReference type="ARBA" id="ARBA00022989"/>
    </source>
</evidence>
<feature type="transmembrane region" description="Helical" evidence="12">
    <location>
        <begin position="301"/>
        <end position="319"/>
    </location>
</feature>
<gene>
    <name evidence="13" type="ORF">AMJAP_3045</name>
</gene>
<dbReference type="GO" id="GO:0016491">
    <property type="term" value="F:oxidoreductase activity"/>
    <property type="evidence" value="ECO:0007669"/>
    <property type="project" value="UniProtKB-KW"/>
</dbReference>
<keyword evidence="7" id="KW-0408">Iron</keyword>
<evidence type="ECO:0000256" key="11">
    <source>
        <dbReference type="ARBA" id="ARBA00023444"/>
    </source>
</evidence>
<protein>
    <submittedName>
        <fullName evidence="13">Cytochrome c oxidase assembly protein subunit 15</fullName>
    </submittedName>
</protein>
<keyword evidence="3 12" id="KW-0812">Transmembrane</keyword>
<dbReference type="GO" id="GO:0046872">
    <property type="term" value="F:metal ion binding"/>
    <property type="evidence" value="ECO:0007669"/>
    <property type="project" value="UniProtKB-KW"/>
</dbReference>
<dbReference type="Pfam" id="PF02628">
    <property type="entry name" value="COX15-CtaA"/>
    <property type="match status" value="1"/>
</dbReference>
<feature type="transmembrane region" description="Helical" evidence="12">
    <location>
        <begin position="245"/>
        <end position="263"/>
    </location>
</feature>
<dbReference type="OrthoDB" id="1447144at2"/>
<dbReference type="InterPro" id="IPR050450">
    <property type="entry name" value="COX15/CtaA_HemeA_synthase"/>
</dbReference>
<name>A0A7R6SUE5_9GAMM</name>
<reference evidence="13 14" key="1">
    <citation type="journal article" date="2008" name="Int. J. Syst. Evol. Microbiol.">
        <title>Amphritea japonica sp. nov. and Amphritea balenae sp. nov., isolated from the sediment adjacent to sperm whale carcasses off Kagoshima, Japan.</title>
        <authorList>
            <person name="Miyazaki M."/>
            <person name="Nogi Y."/>
            <person name="Fujiwara Y."/>
            <person name="Kawato M."/>
            <person name="Nagahama T."/>
            <person name="Kubokawa K."/>
            <person name="Horikoshi K."/>
        </authorList>
    </citation>
    <scope>NUCLEOTIDE SEQUENCE [LARGE SCALE GENOMIC DNA]</scope>
    <source>
        <strain evidence="13 14">ATCC BAA-1530</strain>
    </source>
</reference>
<evidence type="ECO:0000313" key="13">
    <source>
        <dbReference type="EMBL" id="BBB27630.1"/>
    </source>
</evidence>
<keyword evidence="14" id="KW-1185">Reference proteome</keyword>
<feature type="transmembrane region" description="Helical" evidence="12">
    <location>
        <begin position="107"/>
        <end position="126"/>
    </location>
</feature>
<evidence type="ECO:0000256" key="1">
    <source>
        <dbReference type="ARBA" id="ARBA00004141"/>
    </source>
</evidence>
<keyword evidence="10" id="KW-1015">Disulfide bond</keyword>
<dbReference type="EMBL" id="AP014545">
    <property type="protein sequence ID" value="BBB27630.1"/>
    <property type="molecule type" value="Genomic_DNA"/>
</dbReference>
<dbReference type="PANTHER" id="PTHR35457">
    <property type="entry name" value="HEME A SYNTHASE"/>
    <property type="match status" value="1"/>
</dbReference>
<evidence type="ECO:0000256" key="3">
    <source>
        <dbReference type="ARBA" id="ARBA00022692"/>
    </source>
</evidence>
<keyword evidence="6" id="KW-0560">Oxidoreductase</keyword>
<keyword evidence="9 12" id="KW-0472">Membrane</keyword>
<dbReference type="GO" id="GO:0006784">
    <property type="term" value="P:heme A biosynthetic process"/>
    <property type="evidence" value="ECO:0007669"/>
    <property type="project" value="InterPro"/>
</dbReference>
<feature type="transmembrane region" description="Helical" evidence="12">
    <location>
        <begin position="7"/>
        <end position="29"/>
    </location>
</feature>
<dbReference type="InterPro" id="IPR003780">
    <property type="entry name" value="COX15/CtaA_fam"/>
</dbReference>
<evidence type="ECO:0000256" key="9">
    <source>
        <dbReference type="ARBA" id="ARBA00023136"/>
    </source>
</evidence>
<dbReference type="KEGG" id="ajp:AMJAP_3045"/>
<comment type="subcellular location">
    <subcellularLocation>
        <location evidence="1">Membrane</location>
        <topology evidence="1">Multi-pass membrane protein</topology>
    </subcellularLocation>
</comment>
<keyword evidence="5 12" id="KW-1133">Transmembrane helix</keyword>
<feature type="transmembrane region" description="Helical" evidence="12">
    <location>
        <begin position="176"/>
        <end position="193"/>
    </location>
</feature>
<evidence type="ECO:0000256" key="4">
    <source>
        <dbReference type="ARBA" id="ARBA00022723"/>
    </source>
</evidence>
<sequence>MSPRRSLLLCYLAIGLALVVILMGGWTRIMDAGLACPDWPGCFGQLIVPASAEQIAIAEQRFAGIEVDVFKGWIEMTHRYIAASLGVTIFLLAMISWRRRNDSGYPVYLSFALLLLVILQGLFGMWTVTLKLFPPVVTIHLIGGLLTLTLLVLLASKLRQYNRISTGKRSDWRLRLAIMVLFLQVALGGWTSANYAGWACDHWLSCIAEQKDELDFRSGFSLSFTADQNHQGGVLTQPARAAIQMVHRVGAFVVVAAVLLVSLRVFQIRSCRKPAVLLLIVLMLQLLVGGVSVIYGVPVVLAWAHHLGAVLLLLCLLWLKFRYELGVPDG</sequence>
<accession>A0A7R6SUE5</accession>
<dbReference type="RefSeq" id="WP_019623193.1">
    <property type="nucleotide sequence ID" value="NZ_AP014545.1"/>
</dbReference>
<evidence type="ECO:0000256" key="10">
    <source>
        <dbReference type="ARBA" id="ARBA00023157"/>
    </source>
</evidence>
<feature type="transmembrane region" description="Helical" evidence="12">
    <location>
        <begin position="77"/>
        <end position="95"/>
    </location>
</feature>
<dbReference type="AlphaFoldDB" id="A0A7R6SUE5"/>
<proteinExistence type="predicted"/>
<evidence type="ECO:0000313" key="14">
    <source>
        <dbReference type="Proteomes" id="UP000595663"/>
    </source>
</evidence>
<dbReference type="PANTHER" id="PTHR35457:SF1">
    <property type="entry name" value="HEME A SYNTHASE"/>
    <property type="match status" value="1"/>
</dbReference>
<evidence type="ECO:0000256" key="8">
    <source>
        <dbReference type="ARBA" id="ARBA00023133"/>
    </source>
</evidence>
<feature type="transmembrane region" description="Helical" evidence="12">
    <location>
        <begin position="132"/>
        <end position="155"/>
    </location>
</feature>